<proteinExistence type="predicted"/>
<keyword evidence="2" id="KW-1185">Reference proteome</keyword>
<name>A0ACC5R121_9HYPH</name>
<sequence>MSNAPEILTKRFRLTPITPEMVSDEWLRWTGDPQLMGQMNARVAKLTRTDLQRYLVESQRQKRAIVGIYGRKDGVHIGLYETEIAQEHRNVTIDILVDQGRYDLANVLRETDPALLTYLAGRFGLEKAVAKVVETYKPLILHFEQTGWLKEGVLRQENPAASGIGRLDVIQFGKLF</sequence>
<evidence type="ECO:0000313" key="2">
    <source>
        <dbReference type="Proteomes" id="UP000616151"/>
    </source>
</evidence>
<dbReference type="Proteomes" id="UP000616151">
    <property type="component" value="Unassembled WGS sequence"/>
</dbReference>
<dbReference type="EMBL" id="JAENHL010000006">
    <property type="protein sequence ID" value="MBK1866302.1"/>
    <property type="molecule type" value="Genomic_DNA"/>
</dbReference>
<gene>
    <name evidence="1" type="ORF">JHL16_08050</name>
</gene>
<reference evidence="1" key="1">
    <citation type="submission" date="2021-01" db="EMBL/GenBank/DDBJ databases">
        <authorList>
            <person name="Sun Q."/>
        </authorList>
    </citation>
    <scope>NUCLEOTIDE SEQUENCE</scope>
    <source>
        <strain evidence="1">YIM B02566</strain>
    </source>
</reference>
<evidence type="ECO:0000313" key="1">
    <source>
        <dbReference type="EMBL" id="MBK1866302.1"/>
    </source>
</evidence>
<accession>A0ACC5R121</accession>
<protein>
    <submittedName>
        <fullName evidence="1">Uncharacterized protein</fullName>
    </submittedName>
</protein>
<comment type="caution">
    <text evidence="1">The sequence shown here is derived from an EMBL/GenBank/DDBJ whole genome shotgun (WGS) entry which is preliminary data.</text>
</comment>
<organism evidence="1 2">
    <name type="scientific">Taklimakanibacter albus</name>
    <dbReference type="NCBI Taxonomy" id="2800327"/>
    <lineage>
        <taxon>Bacteria</taxon>
        <taxon>Pseudomonadati</taxon>
        <taxon>Pseudomonadota</taxon>
        <taxon>Alphaproteobacteria</taxon>
        <taxon>Hyphomicrobiales</taxon>
        <taxon>Aestuariivirgaceae</taxon>
        <taxon>Taklimakanibacter</taxon>
    </lineage>
</organism>